<accession>A0A085VWG4</accession>
<dbReference type="Proteomes" id="UP000028725">
    <property type="component" value="Unassembled WGS sequence"/>
</dbReference>
<protein>
    <submittedName>
        <fullName evidence="2">Uncharacterized protein</fullName>
    </submittedName>
</protein>
<dbReference type="AlphaFoldDB" id="A0A085VWG4"/>
<comment type="caution">
    <text evidence="2">The sequence shown here is derived from an EMBL/GenBank/DDBJ whole genome shotgun (WGS) entry which is preliminary data.</text>
</comment>
<dbReference type="RefSeq" id="WP_052420697.1">
    <property type="nucleotide sequence ID" value="NZ_JMCB01000032.1"/>
</dbReference>
<feature type="region of interest" description="Disordered" evidence="1">
    <location>
        <begin position="25"/>
        <end position="86"/>
    </location>
</feature>
<dbReference type="STRING" id="394096.DB31_6050"/>
<evidence type="ECO:0000313" key="2">
    <source>
        <dbReference type="EMBL" id="KFE59777.1"/>
    </source>
</evidence>
<keyword evidence="3" id="KW-1185">Reference proteome</keyword>
<name>A0A085VWG4_9BACT</name>
<evidence type="ECO:0000313" key="3">
    <source>
        <dbReference type="Proteomes" id="UP000028725"/>
    </source>
</evidence>
<dbReference type="PROSITE" id="PS51257">
    <property type="entry name" value="PROKAR_LIPOPROTEIN"/>
    <property type="match status" value="1"/>
</dbReference>
<feature type="compositionally biased region" description="Pro residues" evidence="1">
    <location>
        <begin position="58"/>
        <end position="80"/>
    </location>
</feature>
<organism evidence="2 3">
    <name type="scientific">Hyalangium minutum</name>
    <dbReference type="NCBI Taxonomy" id="394096"/>
    <lineage>
        <taxon>Bacteria</taxon>
        <taxon>Pseudomonadati</taxon>
        <taxon>Myxococcota</taxon>
        <taxon>Myxococcia</taxon>
        <taxon>Myxococcales</taxon>
        <taxon>Cystobacterineae</taxon>
        <taxon>Archangiaceae</taxon>
        <taxon>Hyalangium</taxon>
    </lineage>
</organism>
<proteinExistence type="predicted"/>
<reference evidence="2 3" key="1">
    <citation type="submission" date="2014-04" db="EMBL/GenBank/DDBJ databases">
        <title>Genome assembly of Hyalangium minutum DSM 14724.</title>
        <authorList>
            <person name="Sharma G."/>
            <person name="Subramanian S."/>
        </authorList>
    </citation>
    <scope>NUCLEOTIDE SEQUENCE [LARGE SCALE GENOMIC DNA]</scope>
    <source>
        <strain evidence="2 3">DSM 14724</strain>
    </source>
</reference>
<gene>
    <name evidence="2" type="ORF">DB31_6050</name>
</gene>
<evidence type="ECO:0000256" key="1">
    <source>
        <dbReference type="SAM" id="MobiDB-lite"/>
    </source>
</evidence>
<sequence length="498" mass="52797">MKSLIEKSRAAVVGALVLAWMSGCGTPADTEQTPAAEDPALGNALPNQPDRGGIGMALPPPPPPPPPTGPNPTPPPPPPTSGVDPQRSLAVTDDAILNKFTFIAVMDQLVGTSGVPTTALNLFRQWWDTQRPAPGLGAGPHCDSPGVANMNGFPYTCPRAEGNLANADPFTNPAGNPNSFIPVGLFNRFDLAPTHGANCGEYRIVFAKRSGLTNPQDRLFLIFEAVLPNPTPEQGLEGCRPVANFWSGLTADADVNSRGDKLRSFYFNGLPGFMPVIHTDNLGSRASNTGQVRTNQFMQPAWMLREFKLQKSCATSPCSVQFIPSTVKTNPGGALFNPSSSHARAADFQSAIFPAQVASLAVNNINGFGFSVPDAFNSGQSDEQNPMENHYVNQFGTGPSPLRTNIQNQLNAIGSTLTPNQIVARAMSLSCAGCHRLSNGADLGGGLRWPPSLDFTHISEQTDQGPDGPRHRLSPALVNVFLPHRKAVLDAFLGSAAQ</sequence>
<dbReference type="OrthoDB" id="8115254at2"/>
<dbReference type="EMBL" id="JMCB01000032">
    <property type="protein sequence ID" value="KFE59777.1"/>
    <property type="molecule type" value="Genomic_DNA"/>
</dbReference>